<organism evidence="2 3">
    <name type="scientific">Branchiostoma belcheri</name>
    <name type="common">Amphioxus</name>
    <dbReference type="NCBI Taxonomy" id="7741"/>
    <lineage>
        <taxon>Eukaryota</taxon>
        <taxon>Metazoa</taxon>
        <taxon>Chordata</taxon>
        <taxon>Cephalochordata</taxon>
        <taxon>Leptocardii</taxon>
        <taxon>Amphioxiformes</taxon>
        <taxon>Branchiostomatidae</taxon>
        <taxon>Branchiostoma</taxon>
    </lineage>
</organism>
<name>A0A6P4YI70_BRABE</name>
<accession>A0A6P4YI70</accession>
<dbReference type="AlphaFoldDB" id="A0A6P4YI70"/>
<keyword evidence="2" id="KW-1185">Reference proteome</keyword>
<reference evidence="3" key="1">
    <citation type="submission" date="2025-08" db="UniProtKB">
        <authorList>
            <consortium name="RefSeq"/>
        </authorList>
    </citation>
    <scope>IDENTIFICATION</scope>
    <source>
        <tissue evidence="3">Gonad</tissue>
    </source>
</reference>
<evidence type="ECO:0000313" key="3">
    <source>
        <dbReference type="RefSeq" id="XP_019618452.1"/>
    </source>
</evidence>
<proteinExistence type="predicted"/>
<evidence type="ECO:0000313" key="2">
    <source>
        <dbReference type="Proteomes" id="UP000515135"/>
    </source>
</evidence>
<sequence length="153" mass="16984">MRNPGQSQVWTSAVKKTISRLSPVLNCCLLGVVIFLVVTMLGLKLSFSQLEEKTAAKLSGIKLSVSQLTSEHLKLESSVENLQGNSDGLFAGLKPFKKWRGDFKCGPGFLTEDGYPAECNPDSSHPCCSRHNWCDKTTEHCDCRGCIDYRKRQ</sequence>
<dbReference type="CDD" id="cd10909">
    <property type="entry name" value="ChtBD1_GH18_2"/>
    <property type="match status" value="1"/>
</dbReference>
<evidence type="ECO:0000256" key="1">
    <source>
        <dbReference type="SAM" id="Phobius"/>
    </source>
</evidence>
<keyword evidence="1" id="KW-0472">Membrane</keyword>
<dbReference type="KEGG" id="bbel:109465540"/>
<keyword evidence="1" id="KW-0812">Transmembrane</keyword>
<protein>
    <submittedName>
        <fullName evidence="3">Uncharacterized protein LOC109465540</fullName>
    </submittedName>
</protein>
<keyword evidence="1" id="KW-1133">Transmembrane helix</keyword>
<dbReference type="OrthoDB" id="10059218at2759"/>
<dbReference type="Proteomes" id="UP000515135">
    <property type="component" value="Unplaced"/>
</dbReference>
<dbReference type="GeneID" id="109465540"/>
<dbReference type="RefSeq" id="XP_019618452.1">
    <property type="nucleotide sequence ID" value="XM_019762893.1"/>
</dbReference>
<feature type="transmembrane region" description="Helical" evidence="1">
    <location>
        <begin position="21"/>
        <end position="43"/>
    </location>
</feature>
<gene>
    <name evidence="3" type="primary">LOC109465540</name>
</gene>